<feature type="transmembrane region" description="Helical" evidence="1">
    <location>
        <begin position="127"/>
        <end position="147"/>
    </location>
</feature>
<keyword evidence="1" id="KW-0812">Transmembrane</keyword>
<evidence type="ECO:0000313" key="2">
    <source>
        <dbReference type="EMBL" id="SMH72528.1"/>
    </source>
</evidence>
<evidence type="ECO:0000313" key="3">
    <source>
        <dbReference type="Proteomes" id="UP000230607"/>
    </source>
</evidence>
<dbReference type="EMBL" id="LT841358">
    <property type="protein sequence ID" value="SMH72528.1"/>
    <property type="molecule type" value="Genomic_DNA"/>
</dbReference>
<keyword evidence="1" id="KW-1133">Transmembrane helix</keyword>
<accession>A0A2H1FIC6</accession>
<name>A0A2H1FIC6_9ARCH</name>
<keyword evidence="3" id="KW-1185">Reference proteome</keyword>
<gene>
    <name evidence="2" type="ORF">NCS_30368</name>
</gene>
<sequence>MCNGCGIQLGFTKYKFRGMWRIQGLFCKSCMKKIGENIDKSHTGTTNLEKQQCTLCKSEFYFLQSKVQGEKFCKFCYDVVANDKSISNSNSSMTQKLPKVNMIWGIFGLALMLAGLVFTFVNTSQAGGNLLSIIFGSMTTATGFIVFRKTLYSRRVLYGKKIHA</sequence>
<reference evidence="3" key="1">
    <citation type="submission" date="2017-03" db="EMBL/GenBank/DDBJ databases">
        <authorList>
            <person name="Herbold C."/>
        </authorList>
    </citation>
    <scope>NUCLEOTIDE SEQUENCE [LARGE SCALE GENOMIC DNA]</scope>
</reference>
<evidence type="ECO:0000256" key="1">
    <source>
        <dbReference type="SAM" id="Phobius"/>
    </source>
</evidence>
<keyword evidence="1" id="KW-0472">Membrane</keyword>
<feature type="transmembrane region" description="Helical" evidence="1">
    <location>
        <begin position="102"/>
        <end position="121"/>
    </location>
</feature>
<dbReference type="AlphaFoldDB" id="A0A2H1FIC6"/>
<organism evidence="2 3">
    <name type="scientific">Candidatus Nitrosotalea okcheonensis</name>
    <dbReference type="NCBI Taxonomy" id="1903276"/>
    <lineage>
        <taxon>Archaea</taxon>
        <taxon>Nitrososphaerota</taxon>
        <taxon>Nitrososphaeria</taxon>
        <taxon>Nitrosotaleales</taxon>
        <taxon>Nitrosotaleaceae</taxon>
        <taxon>Nitrosotalea</taxon>
    </lineage>
</organism>
<protein>
    <submittedName>
        <fullName evidence="2">Uncharacterized protein</fullName>
    </submittedName>
</protein>
<proteinExistence type="predicted"/>
<dbReference type="Proteomes" id="UP000230607">
    <property type="component" value="Chromosome 1"/>
</dbReference>